<evidence type="ECO:0000313" key="9">
    <source>
        <dbReference type="Proteomes" id="UP000219612"/>
    </source>
</evidence>
<dbReference type="Gene3D" id="2.60.40.10">
    <property type="entry name" value="Immunoglobulins"/>
    <property type="match status" value="2"/>
</dbReference>
<dbReference type="AlphaFoldDB" id="A0A285JBW7"/>
<keyword evidence="4 5" id="KW-0720">Serine protease</keyword>
<dbReference type="GO" id="GO:0005615">
    <property type="term" value="C:extracellular space"/>
    <property type="evidence" value="ECO:0007669"/>
    <property type="project" value="TreeGrafter"/>
</dbReference>
<dbReference type="PROSITE" id="PS51892">
    <property type="entry name" value="SUBTILASE"/>
    <property type="match status" value="1"/>
</dbReference>
<evidence type="ECO:0000259" key="7">
    <source>
        <dbReference type="Pfam" id="PF00082"/>
    </source>
</evidence>
<dbReference type="InterPro" id="IPR036852">
    <property type="entry name" value="Peptidase_S8/S53_dom_sf"/>
</dbReference>
<dbReference type="PRINTS" id="PR00723">
    <property type="entry name" value="SUBTILISIN"/>
</dbReference>
<proteinExistence type="inferred from homology"/>
<dbReference type="Proteomes" id="UP000219612">
    <property type="component" value="Unassembled WGS sequence"/>
</dbReference>
<dbReference type="PANTHER" id="PTHR43806">
    <property type="entry name" value="PEPTIDASE S8"/>
    <property type="match status" value="1"/>
</dbReference>
<feature type="domain" description="Peptidase S8/S53" evidence="7">
    <location>
        <begin position="196"/>
        <end position="420"/>
    </location>
</feature>
<evidence type="ECO:0000256" key="5">
    <source>
        <dbReference type="PROSITE-ProRule" id="PRU01240"/>
    </source>
</evidence>
<dbReference type="Pfam" id="PF00082">
    <property type="entry name" value="Peptidase_S8"/>
    <property type="match status" value="1"/>
</dbReference>
<dbReference type="PROSITE" id="PS00136">
    <property type="entry name" value="SUBTILASE_ASP"/>
    <property type="match status" value="1"/>
</dbReference>
<organism evidence="8 9">
    <name type="scientific">Paractinoplanes atraurantiacus</name>
    <dbReference type="NCBI Taxonomy" id="1036182"/>
    <lineage>
        <taxon>Bacteria</taxon>
        <taxon>Bacillati</taxon>
        <taxon>Actinomycetota</taxon>
        <taxon>Actinomycetes</taxon>
        <taxon>Micromonosporales</taxon>
        <taxon>Micromonosporaceae</taxon>
        <taxon>Paractinoplanes</taxon>
    </lineage>
</organism>
<dbReference type="CDD" id="cd04077">
    <property type="entry name" value="Peptidases_S8_PCSK9_ProteinaseK_like"/>
    <property type="match status" value="1"/>
</dbReference>
<feature type="active site" description="Charge relay system" evidence="5">
    <location>
        <position position="198"/>
    </location>
</feature>
<keyword evidence="9" id="KW-1185">Reference proteome</keyword>
<protein>
    <submittedName>
        <fullName evidence="8">Putative Ig domain-containing protein</fullName>
    </submittedName>
</protein>
<dbReference type="InterPro" id="IPR023827">
    <property type="entry name" value="Peptidase_S8_Asp-AS"/>
</dbReference>
<dbReference type="EMBL" id="OBDY01000018">
    <property type="protein sequence ID" value="SNY57759.1"/>
    <property type="molecule type" value="Genomic_DNA"/>
</dbReference>
<dbReference type="InterPro" id="IPR022398">
    <property type="entry name" value="Peptidase_S8_His-AS"/>
</dbReference>
<dbReference type="PROSITE" id="PS00137">
    <property type="entry name" value="SUBTILASE_HIS"/>
    <property type="match status" value="1"/>
</dbReference>
<dbReference type="InterPro" id="IPR013783">
    <property type="entry name" value="Ig-like_fold"/>
</dbReference>
<dbReference type="SUPFAM" id="SSF54897">
    <property type="entry name" value="Protease propeptides/inhibitors"/>
    <property type="match status" value="1"/>
</dbReference>
<evidence type="ECO:0000256" key="1">
    <source>
        <dbReference type="ARBA" id="ARBA00011073"/>
    </source>
</evidence>
<dbReference type="InterPro" id="IPR050131">
    <property type="entry name" value="Peptidase_S8_subtilisin-like"/>
</dbReference>
<evidence type="ECO:0000313" key="8">
    <source>
        <dbReference type="EMBL" id="SNY57759.1"/>
    </source>
</evidence>
<dbReference type="GO" id="GO:0005975">
    <property type="term" value="P:carbohydrate metabolic process"/>
    <property type="evidence" value="ECO:0007669"/>
    <property type="project" value="UniProtKB-ARBA"/>
</dbReference>
<feature type="active site" description="Charge relay system" evidence="5">
    <location>
        <position position="232"/>
    </location>
</feature>
<sequence length="607" mass="61953">MRVTLLVGRLFPSRQEFGPVGPLAAAVAVPTVVRKHGLRSWSDHPRPIKWRGGPADSAGMRKRTFGTLVTAAVVAVSGTAVPALASAPEGPVIGAGAPGAIPGRYIVTLDENAPKGDVAAMAAGSDGVFVAEMSARQARRLAADPEVRSIEQDRLLHLEGTQRNPGWGLDRIDQRPAKLSKSFTPTDDGSAVHAYVIDTGIRITHAEFAGGRATYGYDAVDGDAFAADCNGHGTHVAGTIGGTHFGVAKRVRLVAVRVLDCEGEGSLSQVIAGVNWVTDHAVKPAVANMSMGGAFSPALESSIQKSINSGVTYVVAAGNEDADATNTSPAGLPAAITVGATDSKDRRAGFSNFGASLDLFAPGVGIRSAYAWSNSASAVMDGTSMASPHVAGAAALALDANPGMSPAQVRNYLVTYSTKSRVKDAHGSPNRLLFVPKPPARPAIKSTAIVVAANRAAKITLSATRKGSWSITAGRLPVGLKLSAAGVITGTPTGPGTAKVTVKFTDFVPYAVTRTLAVTIRNTVPVINPVVMPQGVVGAGFEAALSVADGRAGSWSVTAGALPEGLTLLANGVIEGVPTAAGAGTFTAAFADGWGNKVIRTCTIEVA</sequence>
<dbReference type="Gene3D" id="3.40.50.200">
    <property type="entry name" value="Peptidase S8/S53 domain"/>
    <property type="match status" value="1"/>
</dbReference>
<evidence type="ECO:0000256" key="3">
    <source>
        <dbReference type="ARBA" id="ARBA00022801"/>
    </source>
</evidence>
<gene>
    <name evidence="8" type="ORF">SAMN05421748_118169</name>
</gene>
<dbReference type="InterPro" id="IPR000209">
    <property type="entry name" value="Peptidase_S8/S53_dom"/>
</dbReference>
<dbReference type="Pfam" id="PF05345">
    <property type="entry name" value="He_PIG"/>
    <property type="match status" value="2"/>
</dbReference>
<dbReference type="InterPro" id="IPR034193">
    <property type="entry name" value="PCSK9_ProteinaseK-like"/>
</dbReference>
<reference evidence="8 9" key="1">
    <citation type="submission" date="2017-09" db="EMBL/GenBank/DDBJ databases">
        <authorList>
            <person name="Ehlers B."/>
            <person name="Leendertz F.H."/>
        </authorList>
    </citation>
    <scope>NUCLEOTIDE SEQUENCE [LARGE SCALE GENOMIC DNA]</scope>
    <source>
        <strain evidence="8 9">CGMCC 4.6857</strain>
    </source>
</reference>
<dbReference type="PANTHER" id="PTHR43806:SF11">
    <property type="entry name" value="CEREVISIN-RELATED"/>
    <property type="match status" value="1"/>
</dbReference>
<dbReference type="InterPro" id="IPR015500">
    <property type="entry name" value="Peptidase_S8_subtilisin-rel"/>
</dbReference>
<evidence type="ECO:0000256" key="4">
    <source>
        <dbReference type="ARBA" id="ARBA00022825"/>
    </source>
</evidence>
<keyword evidence="3 5" id="KW-0378">Hydrolase</keyword>
<accession>A0A285JBW7</accession>
<name>A0A285JBW7_9ACTN</name>
<dbReference type="GO" id="GO:0004252">
    <property type="term" value="F:serine-type endopeptidase activity"/>
    <property type="evidence" value="ECO:0007669"/>
    <property type="project" value="UniProtKB-UniRule"/>
</dbReference>
<comment type="similarity">
    <text evidence="1 5 6">Belongs to the peptidase S8 family.</text>
</comment>
<feature type="active site" description="Charge relay system" evidence="5">
    <location>
        <position position="384"/>
    </location>
</feature>
<dbReference type="FunFam" id="3.40.50.200:FF:000014">
    <property type="entry name" value="Proteinase K"/>
    <property type="match status" value="1"/>
</dbReference>
<dbReference type="SUPFAM" id="SSF52743">
    <property type="entry name" value="Subtilisin-like"/>
    <property type="match status" value="1"/>
</dbReference>
<dbReference type="InterPro" id="IPR023828">
    <property type="entry name" value="Peptidase_S8_Ser-AS"/>
</dbReference>
<dbReference type="GO" id="GO:0006508">
    <property type="term" value="P:proteolysis"/>
    <property type="evidence" value="ECO:0007669"/>
    <property type="project" value="UniProtKB-KW"/>
</dbReference>
<evidence type="ECO:0000256" key="6">
    <source>
        <dbReference type="RuleBase" id="RU003355"/>
    </source>
</evidence>
<keyword evidence="2 5" id="KW-0645">Protease</keyword>
<dbReference type="PROSITE" id="PS00138">
    <property type="entry name" value="SUBTILASE_SER"/>
    <property type="match status" value="1"/>
</dbReference>
<evidence type="ECO:0000256" key="2">
    <source>
        <dbReference type="ARBA" id="ARBA00022670"/>
    </source>
</evidence>